<dbReference type="EMBL" id="CP069105">
    <property type="protein sequence ID" value="QSS55289.1"/>
    <property type="molecule type" value="Genomic_DNA"/>
</dbReference>
<accession>A0A8A1LMV4</accession>
<name>A0A8A1LMV4_AJEC8</name>
<gene>
    <name evidence="1" type="ORF">I7I53_03131</name>
</gene>
<organism evidence="1 2">
    <name type="scientific">Ajellomyces capsulatus (strain H88)</name>
    <name type="common">Darling's disease fungus</name>
    <name type="synonym">Histoplasma capsulatum</name>
    <dbReference type="NCBI Taxonomy" id="544711"/>
    <lineage>
        <taxon>Eukaryota</taxon>
        <taxon>Fungi</taxon>
        <taxon>Dikarya</taxon>
        <taxon>Ascomycota</taxon>
        <taxon>Pezizomycotina</taxon>
        <taxon>Eurotiomycetes</taxon>
        <taxon>Eurotiomycetidae</taxon>
        <taxon>Onygenales</taxon>
        <taxon>Ajellomycetaceae</taxon>
        <taxon>Histoplasma</taxon>
    </lineage>
</organism>
<protein>
    <submittedName>
        <fullName evidence="1">Uncharacterized protein</fullName>
    </submittedName>
</protein>
<dbReference type="AlphaFoldDB" id="A0A8A1LMV4"/>
<dbReference type="Proteomes" id="UP000663419">
    <property type="component" value="Chromosome 4"/>
</dbReference>
<evidence type="ECO:0000313" key="2">
    <source>
        <dbReference type="Proteomes" id="UP000663419"/>
    </source>
</evidence>
<evidence type="ECO:0000313" key="1">
    <source>
        <dbReference type="EMBL" id="QSS55289.1"/>
    </source>
</evidence>
<proteinExistence type="predicted"/>
<sequence length="62" mass="7080">MSDIKCLKAPTTQAWCGVDEIIRPFSNMFHSDVGNQMIYFLFDRGLQSLIGPFANKLLQIMK</sequence>
<reference evidence="1" key="1">
    <citation type="submission" date="2021-01" db="EMBL/GenBank/DDBJ databases">
        <title>Chromosome-level genome assembly of a human fungal pathogen reveals clustering of transcriptionally co-regulated genes.</title>
        <authorList>
            <person name="Voorhies M."/>
            <person name="Cohen S."/>
            <person name="Shea T.P."/>
            <person name="Petrus S."/>
            <person name="Munoz J.F."/>
            <person name="Poplawski S."/>
            <person name="Goldman W.E."/>
            <person name="Michael T."/>
            <person name="Cuomo C.A."/>
            <person name="Sil A."/>
            <person name="Beyhan S."/>
        </authorList>
    </citation>
    <scope>NUCLEOTIDE SEQUENCE</scope>
    <source>
        <strain evidence="1">H88</strain>
    </source>
</reference>
<dbReference type="VEuPathDB" id="FungiDB:I7I53_03131"/>